<proteinExistence type="predicted"/>
<gene>
    <name evidence="3" type="ORF">QR680_002548</name>
</gene>
<protein>
    <recommendedName>
        <fullName evidence="5">Ground-like domain-containing protein</fullName>
    </recommendedName>
</protein>
<feature type="signal peptide" evidence="2">
    <location>
        <begin position="1"/>
        <end position="19"/>
    </location>
</feature>
<evidence type="ECO:0000256" key="2">
    <source>
        <dbReference type="SAM" id="SignalP"/>
    </source>
</evidence>
<name>A0AA39H345_9BILA</name>
<dbReference type="Proteomes" id="UP001175271">
    <property type="component" value="Unassembled WGS sequence"/>
</dbReference>
<feature type="compositionally biased region" description="Polar residues" evidence="1">
    <location>
        <begin position="169"/>
        <end position="188"/>
    </location>
</feature>
<organism evidence="3 4">
    <name type="scientific">Steinernema hermaphroditum</name>
    <dbReference type="NCBI Taxonomy" id="289476"/>
    <lineage>
        <taxon>Eukaryota</taxon>
        <taxon>Metazoa</taxon>
        <taxon>Ecdysozoa</taxon>
        <taxon>Nematoda</taxon>
        <taxon>Chromadorea</taxon>
        <taxon>Rhabditida</taxon>
        <taxon>Tylenchina</taxon>
        <taxon>Panagrolaimomorpha</taxon>
        <taxon>Strongyloidoidea</taxon>
        <taxon>Steinernematidae</taxon>
        <taxon>Steinernema</taxon>
    </lineage>
</organism>
<feature type="compositionally biased region" description="Acidic residues" evidence="1">
    <location>
        <begin position="127"/>
        <end position="136"/>
    </location>
</feature>
<feature type="chain" id="PRO_5041368843" description="Ground-like domain-containing protein" evidence="2">
    <location>
        <begin position="20"/>
        <end position="297"/>
    </location>
</feature>
<feature type="region of interest" description="Disordered" evidence="1">
    <location>
        <begin position="123"/>
        <end position="229"/>
    </location>
</feature>
<sequence>MKRFLLLAGLFCSFAPKDARPTAACNNDQLKKIIDSSIVANNLALSSAKIRTQLASISDEKFFVICDEKPVTFASPEAIFCQRASADVFCTVVQITGTPLTKITRVHPPLVSEAIISSRRDKPIELESSELEDSAEESTPTTRSKTTSAAVHVTLPIPKETPVTEAIPETTTEQDGPIASSPNTTDEQTLAKDDSDNEPKTTTSTTKTLTGTKSETATIPAPVEPSTETTELSTLVENNGDSFFEMMIANQEDARRSMMNTSPPPPLQEVDEGPTTVLPATEGLAKEQEEASQSVDE</sequence>
<feature type="compositionally biased region" description="Polar residues" evidence="1">
    <location>
        <begin position="139"/>
        <end position="149"/>
    </location>
</feature>
<dbReference type="EMBL" id="JAUCMV010000005">
    <property type="protein sequence ID" value="KAK0398348.1"/>
    <property type="molecule type" value="Genomic_DNA"/>
</dbReference>
<evidence type="ECO:0008006" key="5">
    <source>
        <dbReference type="Google" id="ProtNLM"/>
    </source>
</evidence>
<reference evidence="3" key="1">
    <citation type="submission" date="2023-06" db="EMBL/GenBank/DDBJ databases">
        <title>Genomic analysis of the entomopathogenic nematode Steinernema hermaphroditum.</title>
        <authorList>
            <person name="Schwarz E.M."/>
            <person name="Heppert J.K."/>
            <person name="Baniya A."/>
            <person name="Schwartz H.T."/>
            <person name="Tan C.-H."/>
            <person name="Antoshechkin I."/>
            <person name="Sternberg P.W."/>
            <person name="Goodrich-Blair H."/>
            <person name="Dillman A.R."/>
        </authorList>
    </citation>
    <scope>NUCLEOTIDE SEQUENCE</scope>
    <source>
        <strain evidence="3">PS9179</strain>
        <tissue evidence="3">Whole animal</tissue>
    </source>
</reference>
<keyword evidence="2" id="KW-0732">Signal</keyword>
<feature type="compositionally biased region" description="Basic and acidic residues" evidence="1">
    <location>
        <begin position="189"/>
        <end position="199"/>
    </location>
</feature>
<feature type="compositionally biased region" description="Low complexity" evidence="1">
    <location>
        <begin position="200"/>
        <end position="229"/>
    </location>
</feature>
<comment type="caution">
    <text evidence="3">The sequence shown here is derived from an EMBL/GenBank/DDBJ whole genome shotgun (WGS) entry which is preliminary data.</text>
</comment>
<evidence type="ECO:0000313" key="4">
    <source>
        <dbReference type="Proteomes" id="UP001175271"/>
    </source>
</evidence>
<dbReference type="AlphaFoldDB" id="A0AA39H345"/>
<evidence type="ECO:0000256" key="1">
    <source>
        <dbReference type="SAM" id="MobiDB-lite"/>
    </source>
</evidence>
<accession>A0AA39H345</accession>
<feature type="region of interest" description="Disordered" evidence="1">
    <location>
        <begin position="254"/>
        <end position="297"/>
    </location>
</feature>
<keyword evidence="4" id="KW-1185">Reference proteome</keyword>
<evidence type="ECO:0000313" key="3">
    <source>
        <dbReference type="EMBL" id="KAK0398348.1"/>
    </source>
</evidence>